<dbReference type="Gene3D" id="3.10.20.30">
    <property type="match status" value="1"/>
</dbReference>
<dbReference type="SUPFAM" id="SSF47741">
    <property type="entry name" value="CO dehydrogenase ISP C-domain like"/>
    <property type="match status" value="1"/>
</dbReference>
<name>A0ABR8KSA5_9SPHN</name>
<dbReference type="Proteomes" id="UP000635384">
    <property type="component" value="Unassembled WGS sequence"/>
</dbReference>
<dbReference type="EMBL" id="JACXLC010000001">
    <property type="protein sequence ID" value="MBD2841076.1"/>
    <property type="molecule type" value="Genomic_DNA"/>
</dbReference>
<evidence type="ECO:0000256" key="4">
    <source>
        <dbReference type="ARBA" id="ARBA00023004"/>
    </source>
</evidence>
<dbReference type="SUPFAM" id="SSF54292">
    <property type="entry name" value="2Fe-2S ferredoxin-like"/>
    <property type="match status" value="1"/>
</dbReference>
<keyword evidence="2" id="KW-0479">Metal-binding</keyword>
<dbReference type="PROSITE" id="PS51085">
    <property type="entry name" value="2FE2S_FER_2"/>
    <property type="match status" value="1"/>
</dbReference>
<dbReference type="InterPro" id="IPR036884">
    <property type="entry name" value="2Fe-2S-bd_dom_sf"/>
</dbReference>
<evidence type="ECO:0000313" key="8">
    <source>
        <dbReference type="Proteomes" id="UP000635384"/>
    </source>
</evidence>
<dbReference type="PANTHER" id="PTHR44379:SF2">
    <property type="entry name" value="BLR6218 PROTEIN"/>
    <property type="match status" value="1"/>
</dbReference>
<evidence type="ECO:0000313" key="7">
    <source>
        <dbReference type="EMBL" id="MBD2841076.1"/>
    </source>
</evidence>
<dbReference type="CDD" id="cd00207">
    <property type="entry name" value="fer2"/>
    <property type="match status" value="1"/>
</dbReference>
<dbReference type="RefSeq" id="WP_190786650.1">
    <property type="nucleotide sequence ID" value="NZ_JACXLC010000001.1"/>
</dbReference>
<evidence type="ECO:0000259" key="6">
    <source>
        <dbReference type="PROSITE" id="PS51085"/>
    </source>
</evidence>
<accession>A0ABR8KSA5</accession>
<dbReference type="InterPro" id="IPR002888">
    <property type="entry name" value="2Fe-2S-bd"/>
</dbReference>
<dbReference type="PANTHER" id="PTHR44379">
    <property type="entry name" value="OXIDOREDUCTASE WITH IRON-SULFUR SUBUNIT"/>
    <property type="match status" value="1"/>
</dbReference>
<sequence>MTSFTLNGQPVTIDADPAMPILWVVREKLGLSGTKFGCGIAQCGACTVHLDGEPVRSCSTPLAQAEGREVTTIEGIAGPDGELTKIQQAWISEQVPQCGYCQSGQIMAATALLRDNPAPSDEDIDAAMSGNICRCGTYTRIRRAIKVAAGIEQPLSERMAGEA</sequence>
<dbReference type="PROSITE" id="PS00197">
    <property type="entry name" value="2FE2S_FER_1"/>
    <property type="match status" value="1"/>
</dbReference>
<evidence type="ECO:0000256" key="3">
    <source>
        <dbReference type="ARBA" id="ARBA00023002"/>
    </source>
</evidence>
<comment type="caution">
    <text evidence="7">The sequence shown here is derived from an EMBL/GenBank/DDBJ whole genome shotgun (WGS) entry which is preliminary data.</text>
</comment>
<reference evidence="7 8" key="1">
    <citation type="submission" date="2020-09" db="EMBL/GenBank/DDBJ databases">
        <authorList>
            <person name="Yoon J.-W."/>
        </authorList>
    </citation>
    <scope>NUCLEOTIDE SEQUENCE [LARGE SCALE GENOMIC DNA]</scope>
    <source>
        <strain evidence="7 8">KMU-140</strain>
    </source>
</reference>
<dbReference type="Gene3D" id="1.10.150.120">
    <property type="entry name" value="[2Fe-2S]-binding domain"/>
    <property type="match status" value="1"/>
</dbReference>
<feature type="domain" description="2Fe-2S ferredoxin-type" evidence="6">
    <location>
        <begin position="1"/>
        <end position="76"/>
    </location>
</feature>
<dbReference type="InterPro" id="IPR001041">
    <property type="entry name" value="2Fe-2S_ferredoxin-type"/>
</dbReference>
<keyword evidence="3" id="KW-0560">Oxidoreductase</keyword>
<dbReference type="Pfam" id="PF00111">
    <property type="entry name" value="Fer2"/>
    <property type="match status" value="1"/>
</dbReference>
<keyword evidence="8" id="KW-1185">Reference proteome</keyword>
<evidence type="ECO:0000256" key="2">
    <source>
        <dbReference type="ARBA" id="ARBA00022723"/>
    </source>
</evidence>
<dbReference type="Pfam" id="PF01799">
    <property type="entry name" value="Fer2_2"/>
    <property type="match status" value="1"/>
</dbReference>
<dbReference type="InterPro" id="IPR012675">
    <property type="entry name" value="Beta-grasp_dom_sf"/>
</dbReference>
<evidence type="ECO:0000256" key="1">
    <source>
        <dbReference type="ARBA" id="ARBA00022714"/>
    </source>
</evidence>
<dbReference type="InterPro" id="IPR006058">
    <property type="entry name" value="2Fe2S_fd_BS"/>
</dbReference>
<evidence type="ECO:0000256" key="5">
    <source>
        <dbReference type="ARBA" id="ARBA00023014"/>
    </source>
</evidence>
<keyword evidence="4" id="KW-0408">Iron</keyword>
<proteinExistence type="predicted"/>
<organism evidence="7 8">
    <name type="scientific">Erythrobacter rubeus</name>
    <dbReference type="NCBI Taxonomy" id="2760803"/>
    <lineage>
        <taxon>Bacteria</taxon>
        <taxon>Pseudomonadati</taxon>
        <taxon>Pseudomonadota</taxon>
        <taxon>Alphaproteobacteria</taxon>
        <taxon>Sphingomonadales</taxon>
        <taxon>Erythrobacteraceae</taxon>
        <taxon>Erythrobacter/Porphyrobacter group</taxon>
        <taxon>Erythrobacter</taxon>
    </lineage>
</organism>
<dbReference type="InterPro" id="IPR051452">
    <property type="entry name" value="Diverse_Oxidoreductases"/>
</dbReference>
<protein>
    <submittedName>
        <fullName evidence="7">(2Fe-2S)-binding protein</fullName>
    </submittedName>
</protein>
<dbReference type="InterPro" id="IPR036010">
    <property type="entry name" value="2Fe-2S_ferredoxin-like_sf"/>
</dbReference>
<keyword evidence="1" id="KW-0001">2Fe-2S</keyword>
<gene>
    <name evidence="7" type="ORF">IB285_02270</name>
</gene>
<keyword evidence="5" id="KW-0411">Iron-sulfur</keyword>